<comment type="caution">
    <text evidence="2">The sequence shown here is derived from an EMBL/GenBank/DDBJ whole genome shotgun (WGS) entry which is preliminary data.</text>
</comment>
<organism evidence="2 3">
    <name type="scientific">Haloarcula quadrata</name>
    <dbReference type="NCBI Taxonomy" id="182779"/>
    <lineage>
        <taxon>Archaea</taxon>
        <taxon>Methanobacteriati</taxon>
        <taxon>Methanobacteriota</taxon>
        <taxon>Stenosarchaea group</taxon>
        <taxon>Halobacteria</taxon>
        <taxon>Halobacteriales</taxon>
        <taxon>Haloarculaceae</taxon>
        <taxon>Haloarcula</taxon>
    </lineage>
</organism>
<keyword evidence="1" id="KW-1133">Transmembrane helix</keyword>
<evidence type="ECO:0000256" key="1">
    <source>
        <dbReference type="SAM" id="Phobius"/>
    </source>
</evidence>
<keyword evidence="1" id="KW-0812">Transmembrane</keyword>
<sequence length="31" mass="3275">MFSLYTKAAVVGCIALIWVTFVGALFGGLLL</sequence>
<gene>
    <name evidence="2" type="ORF">BDK61_4637</name>
</gene>
<feature type="transmembrane region" description="Helical" evidence="1">
    <location>
        <begin position="6"/>
        <end position="30"/>
    </location>
</feature>
<protein>
    <submittedName>
        <fullName evidence="2">Uncharacterized protein</fullName>
    </submittedName>
</protein>
<keyword evidence="1" id="KW-0472">Membrane</keyword>
<reference evidence="2 3" key="1">
    <citation type="submission" date="2018-10" db="EMBL/GenBank/DDBJ databases">
        <title>Genomic Encyclopedia of Archaeal and Bacterial Type Strains, Phase II (KMG-II): from individual species to whole genera.</title>
        <authorList>
            <person name="Goeker M."/>
        </authorList>
    </citation>
    <scope>NUCLEOTIDE SEQUENCE [LARGE SCALE GENOMIC DNA]</scope>
    <source>
        <strain evidence="2 3">DSM 11927</strain>
    </source>
</reference>
<accession>A0A495QR88</accession>
<evidence type="ECO:0000313" key="2">
    <source>
        <dbReference type="EMBL" id="RKS76006.1"/>
    </source>
</evidence>
<dbReference type="AlphaFoldDB" id="A0A495QR88"/>
<dbReference type="Proteomes" id="UP000268233">
    <property type="component" value="Unassembled WGS sequence"/>
</dbReference>
<evidence type="ECO:0000313" key="3">
    <source>
        <dbReference type="Proteomes" id="UP000268233"/>
    </source>
</evidence>
<dbReference type="EMBL" id="RBWW01000003">
    <property type="protein sequence ID" value="RKS76006.1"/>
    <property type="molecule type" value="Genomic_DNA"/>
</dbReference>
<proteinExistence type="predicted"/>
<keyword evidence="3" id="KW-1185">Reference proteome</keyword>
<name>A0A495QR88_9EURY</name>